<evidence type="ECO:0000313" key="1">
    <source>
        <dbReference type="Proteomes" id="UP000790787"/>
    </source>
</evidence>
<proteinExistence type="predicted"/>
<accession>A0AC58S1V4</accession>
<gene>
    <name evidence="2" type="primary">LOC107818409</name>
</gene>
<keyword evidence="1" id="KW-1185">Reference proteome</keyword>
<organism evidence="1 2">
    <name type="scientific">Nicotiana tabacum</name>
    <name type="common">Common tobacco</name>
    <dbReference type="NCBI Taxonomy" id="4097"/>
    <lineage>
        <taxon>Eukaryota</taxon>
        <taxon>Viridiplantae</taxon>
        <taxon>Streptophyta</taxon>
        <taxon>Embryophyta</taxon>
        <taxon>Tracheophyta</taxon>
        <taxon>Spermatophyta</taxon>
        <taxon>Magnoliopsida</taxon>
        <taxon>eudicotyledons</taxon>
        <taxon>Gunneridae</taxon>
        <taxon>Pentapetalae</taxon>
        <taxon>asterids</taxon>
        <taxon>lamiids</taxon>
        <taxon>Solanales</taxon>
        <taxon>Solanaceae</taxon>
        <taxon>Nicotianoideae</taxon>
        <taxon>Nicotianeae</taxon>
        <taxon>Nicotiana</taxon>
    </lineage>
</organism>
<name>A0AC58S1V4_TOBAC</name>
<dbReference type="Proteomes" id="UP000790787">
    <property type="component" value="Chromosome 10"/>
</dbReference>
<reference evidence="1" key="1">
    <citation type="journal article" date="2014" name="Nat. Commun.">
        <title>The tobacco genome sequence and its comparison with those of tomato and potato.</title>
        <authorList>
            <person name="Sierro N."/>
            <person name="Battey J.N."/>
            <person name="Ouadi S."/>
            <person name="Bakaher N."/>
            <person name="Bovet L."/>
            <person name="Willig A."/>
            <person name="Goepfert S."/>
            <person name="Peitsch M.C."/>
            <person name="Ivanov N.V."/>
        </authorList>
    </citation>
    <scope>NUCLEOTIDE SEQUENCE [LARGE SCALE GENOMIC DNA]</scope>
</reference>
<sequence>MSGGFFRGTSAEQDTRFSNKQAKLLKSQKFAPELEHLVDMTKVKMDVMKPWIAKRVTELIGFEDEVLINFIYGLLERKVVNGKEVQISLTGFMERNTGKFMKELWALLLSAQNNASGVPQLFLEAKEEEMRKKKVETDRIANEIHKKKERESRELDQEKRKMMDDYASNSRQKNAALEPSPKHQPRVRSTDDLDHVDRNGSRRIHRSRVKYSPIRHAPPVKTEAHKGSRSLERSRPISSRSPQRDVYDRKDSRKKESLLPPRRRRSPSVSESPRSRSASESPPTKRERSPSENRGPKSTLNQRERKTIDTDSPNPGKLREHRVSSNISAKIADEKEMNHSREAFEHKPRSSRKIATTPDPNKDLEKGRDEEEFSEFHSHSDRMESRKRNEVMKSEKFSAMMEQTKELDQQKSPSSHRHSHSVKRERESYAGESFKAEKEYLSHANYIKGKELLESETPLTSSRKVEQNDQSGDEGSASEESEKRRAKVKEKRKHKRSGKYESSSDDSYDSDVEDRKEAKRRRKEERRWKKEEKRRRREERQRRKEERHAQKLKSKSANAMSSPSDTERNPDCHASYDEHLRKGDVEESESMQKRLEIELREKALESLRAKKGISH</sequence>
<dbReference type="RefSeq" id="XP_075078976.1">
    <property type="nucleotide sequence ID" value="XM_075222875.1"/>
</dbReference>
<evidence type="ECO:0000313" key="2">
    <source>
        <dbReference type="RefSeq" id="XP_075078976.1"/>
    </source>
</evidence>
<reference evidence="2" key="2">
    <citation type="submission" date="2025-08" db="UniProtKB">
        <authorList>
            <consortium name="RefSeq"/>
        </authorList>
    </citation>
    <scope>IDENTIFICATION</scope>
    <source>
        <tissue evidence="2">Leaf</tissue>
    </source>
</reference>
<protein>
    <submittedName>
        <fullName evidence="2">Uncharacterized protein LOC107818409 isoform X2</fullName>
    </submittedName>
</protein>